<dbReference type="InterPro" id="IPR039653">
    <property type="entry name" value="Prenyltransferase"/>
</dbReference>
<evidence type="ECO:0000313" key="10">
    <source>
        <dbReference type="EMBL" id="SCZ64957.1"/>
    </source>
</evidence>
<dbReference type="EMBL" id="FMWD01000009">
    <property type="protein sequence ID" value="SCZ64957.1"/>
    <property type="molecule type" value="Genomic_DNA"/>
</dbReference>
<evidence type="ECO:0000256" key="8">
    <source>
        <dbReference type="ARBA" id="ARBA00023136"/>
    </source>
</evidence>
<evidence type="ECO:0000256" key="9">
    <source>
        <dbReference type="SAM" id="Phobius"/>
    </source>
</evidence>
<protein>
    <submittedName>
        <fullName evidence="10">4-hydroxybenzoate polyprenyltransferase</fullName>
    </submittedName>
</protein>
<evidence type="ECO:0000256" key="7">
    <source>
        <dbReference type="ARBA" id="ARBA00022989"/>
    </source>
</evidence>
<dbReference type="PANTHER" id="PTHR11048:SF28">
    <property type="entry name" value="4-HYDROXYBENZOATE POLYPRENYLTRANSFERASE, MITOCHONDRIAL"/>
    <property type="match status" value="1"/>
</dbReference>
<dbReference type="Gene3D" id="1.20.120.1780">
    <property type="entry name" value="UbiA prenyltransferase"/>
    <property type="match status" value="1"/>
</dbReference>
<feature type="transmembrane region" description="Helical" evidence="9">
    <location>
        <begin position="208"/>
        <end position="227"/>
    </location>
</feature>
<dbReference type="GO" id="GO:0006744">
    <property type="term" value="P:ubiquinone biosynthetic process"/>
    <property type="evidence" value="ECO:0007669"/>
    <property type="project" value="TreeGrafter"/>
</dbReference>
<proteinExistence type="inferred from homology"/>
<dbReference type="Proteomes" id="UP000199648">
    <property type="component" value="Unassembled WGS sequence"/>
</dbReference>
<dbReference type="AlphaFoldDB" id="A0A1G5QT68"/>
<keyword evidence="6 9" id="KW-0812">Transmembrane</keyword>
<feature type="transmembrane region" description="Helical" evidence="9">
    <location>
        <begin position="270"/>
        <end position="292"/>
    </location>
</feature>
<evidence type="ECO:0000256" key="4">
    <source>
        <dbReference type="ARBA" id="ARBA00022475"/>
    </source>
</evidence>
<comment type="similarity">
    <text evidence="3">Belongs to the UbiA prenyltransferase family.</text>
</comment>
<evidence type="ECO:0000256" key="3">
    <source>
        <dbReference type="ARBA" id="ARBA00005985"/>
    </source>
</evidence>
<comment type="cofactor">
    <cofactor evidence="1">
        <name>Mg(2+)</name>
        <dbReference type="ChEBI" id="CHEBI:18420"/>
    </cofactor>
</comment>
<dbReference type="InterPro" id="IPR044878">
    <property type="entry name" value="UbiA_sf"/>
</dbReference>
<evidence type="ECO:0000256" key="5">
    <source>
        <dbReference type="ARBA" id="ARBA00022679"/>
    </source>
</evidence>
<feature type="transmembrane region" description="Helical" evidence="9">
    <location>
        <begin position="239"/>
        <end position="258"/>
    </location>
</feature>
<keyword evidence="8 9" id="KW-0472">Membrane</keyword>
<feature type="transmembrane region" description="Helical" evidence="9">
    <location>
        <begin position="117"/>
        <end position="133"/>
    </location>
</feature>
<gene>
    <name evidence="10" type="ORF">SAMN03097708_02751</name>
</gene>
<keyword evidence="7 9" id="KW-1133">Transmembrane helix</keyword>
<keyword evidence="5 10" id="KW-0808">Transferase</keyword>
<name>A0A1G5QT68_9GAMM</name>
<dbReference type="RefSeq" id="WP_092998308.1">
    <property type="nucleotide sequence ID" value="NZ_FMWD01000009.1"/>
</dbReference>
<comment type="subcellular location">
    <subcellularLocation>
        <location evidence="2">Membrane</location>
        <topology evidence="2">Multi-pass membrane protein</topology>
    </subcellularLocation>
</comment>
<keyword evidence="11" id="KW-1185">Reference proteome</keyword>
<evidence type="ECO:0000256" key="6">
    <source>
        <dbReference type="ARBA" id="ARBA00022692"/>
    </source>
</evidence>
<dbReference type="InterPro" id="IPR000537">
    <property type="entry name" value="UbiA_prenyltransferase"/>
</dbReference>
<feature type="transmembrane region" description="Helical" evidence="9">
    <location>
        <begin position="165"/>
        <end position="187"/>
    </location>
</feature>
<dbReference type="GO" id="GO:0005886">
    <property type="term" value="C:plasma membrane"/>
    <property type="evidence" value="ECO:0007669"/>
    <property type="project" value="TreeGrafter"/>
</dbReference>
<dbReference type="STRING" id="415747.SAMN03097708_02751"/>
<feature type="transmembrane region" description="Helical" evidence="9">
    <location>
        <begin position="138"/>
        <end position="159"/>
    </location>
</feature>
<accession>A0A1G5QT68</accession>
<reference evidence="10 11" key="1">
    <citation type="submission" date="2016-10" db="EMBL/GenBank/DDBJ databases">
        <authorList>
            <person name="de Groot N.N."/>
        </authorList>
    </citation>
    <scope>NUCLEOTIDE SEQUENCE [LARGE SCALE GENOMIC DNA]</scope>
    <source>
        <strain evidence="10 11">HLD2</strain>
    </source>
</reference>
<evidence type="ECO:0000256" key="2">
    <source>
        <dbReference type="ARBA" id="ARBA00004141"/>
    </source>
</evidence>
<keyword evidence="4" id="KW-1003">Cell membrane</keyword>
<dbReference type="Pfam" id="PF01040">
    <property type="entry name" value="UbiA"/>
    <property type="match status" value="1"/>
</dbReference>
<evidence type="ECO:0000256" key="1">
    <source>
        <dbReference type="ARBA" id="ARBA00001946"/>
    </source>
</evidence>
<organism evidence="10 11">
    <name type="scientific">Thiohalomonas denitrificans</name>
    <dbReference type="NCBI Taxonomy" id="415747"/>
    <lineage>
        <taxon>Bacteria</taxon>
        <taxon>Pseudomonadati</taxon>
        <taxon>Pseudomonadota</taxon>
        <taxon>Gammaproteobacteria</taxon>
        <taxon>Thiohalomonadales</taxon>
        <taxon>Thiohalomonadaceae</taxon>
        <taxon>Thiohalomonas</taxon>
    </lineage>
</organism>
<dbReference type="Gene3D" id="1.10.357.140">
    <property type="entry name" value="UbiA prenyltransferase"/>
    <property type="match status" value="1"/>
</dbReference>
<dbReference type="OrthoDB" id="9782418at2"/>
<sequence length="293" mass="31707">MKALAINRDRLERYLRITRLHEPWDLGFLVAAGLSANWMAAGGVPPGDTLFAFLLGALAMRCGAWVFCDLADARFFDGSPESLVARGTFDMQTAIRLFTVLCAIAFASAIYLGRHVVIFSPLAWGLLIAYPYARQHTFLSSLVLAMATALAVPIAWLANGQTPGAIAWLLFVFVLMWSSAFLLLYALPRRDQESRLGARSLVNLVGDGVPLVVGLLQAGALAAAALAGQRADLGPLFEFGWLAAAMVAIYQLFLLVRARDGDAERAYQSNLWLGLAIFGGIAAHYVCLVTKML</sequence>
<feature type="transmembrane region" description="Helical" evidence="9">
    <location>
        <begin position="93"/>
        <end position="111"/>
    </location>
</feature>
<dbReference type="GO" id="GO:0008412">
    <property type="term" value="F:4-hydroxybenzoate polyprenyltransferase activity"/>
    <property type="evidence" value="ECO:0007669"/>
    <property type="project" value="TreeGrafter"/>
</dbReference>
<dbReference type="PANTHER" id="PTHR11048">
    <property type="entry name" value="PRENYLTRANSFERASES"/>
    <property type="match status" value="1"/>
</dbReference>
<evidence type="ECO:0000313" key="11">
    <source>
        <dbReference type="Proteomes" id="UP000199648"/>
    </source>
</evidence>